<gene>
    <name evidence="1" type="ORF">VDAG_03440</name>
</gene>
<organism evidence="1 2">
    <name type="scientific">Verticillium dahliae (strain VdLs.17 / ATCC MYA-4575 / FGSC 10137)</name>
    <name type="common">Verticillium wilt</name>
    <dbReference type="NCBI Taxonomy" id="498257"/>
    <lineage>
        <taxon>Eukaryota</taxon>
        <taxon>Fungi</taxon>
        <taxon>Dikarya</taxon>
        <taxon>Ascomycota</taxon>
        <taxon>Pezizomycotina</taxon>
        <taxon>Sordariomycetes</taxon>
        <taxon>Hypocreomycetidae</taxon>
        <taxon>Glomerellales</taxon>
        <taxon>Plectosphaerellaceae</taxon>
        <taxon>Verticillium</taxon>
    </lineage>
</organism>
<dbReference type="EMBL" id="DS572699">
    <property type="protein sequence ID" value="EGY22000.1"/>
    <property type="molecule type" value="Genomic_DNA"/>
</dbReference>
<dbReference type="InParanoid" id="G2WZJ8"/>
<dbReference type="GeneID" id="20704903"/>
<reference evidence="1 2" key="1">
    <citation type="submission" date="2008-03" db="EMBL/GenBank/DDBJ databases">
        <title>The Genome Sequence of Verticillium dahliae VdLs.17.</title>
        <authorList>
            <consortium name="The Broad Institute Genome Sequencing Platform"/>
            <person name="Ma L.-J.J."/>
            <person name="Klosterman S.J."/>
            <person name="Subbarao K."/>
            <person name="Dobinson K."/>
            <person name="Veronese P."/>
            <person name="Kang S."/>
            <person name="Gold S.E."/>
            <person name="Young S."/>
            <person name="Jaffe D."/>
            <person name="Gnerre S."/>
            <person name="Berlin A."/>
            <person name="Heiman D."/>
            <person name="Hepburn T."/>
            <person name="Sykes S."/>
            <person name="Alvarado L."/>
            <person name="Kodira C.D."/>
            <person name="Lander E."/>
            <person name="Galagan J."/>
            <person name="Nusbaum C."/>
            <person name="Birren B."/>
        </authorList>
    </citation>
    <scope>NUCLEOTIDE SEQUENCE [LARGE SCALE GENOMIC DNA]</scope>
    <source>
        <strain evidence="2">VdLs.17 / ATCC MYA-4575 / FGSC 10137</strain>
    </source>
</reference>
<proteinExistence type="predicted"/>
<dbReference type="RefSeq" id="XP_009655600.1">
    <property type="nucleotide sequence ID" value="XM_009657305.1"/>
</dbReference>
<name>G2WZJ8_VERDV</name>
<protein>
    <submittedName>
        <fullName evidence="1">Uncharacterized protein</fullName>
    </submittedName>
</protein>
<sequence>MVQRQRVIAGANSSFQPARLFAPHRGGICGQNKVFPNETFGRLPTPSSHPFEAIDWA</sequence>
<evidence type="ECO:0000313" key="2">
    <source>
        <dbReference type="Proteomes" id="UP000001611"/>
    </source>
</evidence>
<dbReference type="KEGG" id="vda:VDAG_03440"/>
<keyword evidence="2" id="KW-1185">Reference proteome</keyword>
<evidence type="ECO:0000313" key="1">
    <source>
        <dbReference type="EMBL" id="EGY22000.1"/>
    </source>
</evidence>
<dbReference type="HOGENOM" id="CLU_2998225_0_0_1"/>
<dbReference type="AlphaFoldDB" id="G2WZJ8"/>
<dbReference type="Proteomes" id="UP000001611">
    <property type="component" value="Chromosome 6"/>
</dbReference>
<accession>G2WZJ8</accession>